<dbReference type="CDD" id="cd06170">
    <property type="entry name" value="LuxR_C_like"/>
    <property type="match status" value="1"/>
</dbReference>
<name>A0ABW6SMG8_9ACTN</name>
<evidence type="ECO:0000313" key="8">
    <source>
        <dbReference type="EMBL" id="MFF3666078.1"/>
    </source>
</evidence>
<dbReference type="SMART" id="SM00421">
    <property type="entry name" value="HTH_LUXR"/>
    <property type="match status" value="1"/>
</dbReference>
<dbReference type="SMART" id="SM00448">
    <property type="entry name" value="REC"/>
    <property type="match status" value="1"/>
</dbReference>
<sequence length="221" mass="23739">MLRVLVADDQDLFRGGFSMILDAQPDITVVGEASDGVEAVRAAAELQPDVVLMDIRMPTMDGVEATRRIRAATSARVLVLTMFDLDEYVYAALGAGASGFLLKDAHRDELVRAVRVVAAGEGLLAPTVTRRLIETLAQGGHAVPRLKARLDELTVRERETLTQVARGLSNAEIAAELVVSEHTVKTHVSNLLTKLGLRDRAQAVVFAYESGLAVPGSPSQE</sequence>
<dbReference type="PRINTS" id="PR00038">
    <property type="entry name" value="HTHLUXR"/>
</dbReference>
<gene>
    <name evidence="8" type="ORF">ACFYXI_10835</name>
</gene>
<dbReference type="Gene3D" id="3.40.50.2300">
    <property type="match status" value="1"/>
</dbReference>
<reference evidence="8 9" key="1">
    <citation type="submission" date="2024-10" db="EMBL/GenBank/DDBJ databases">
        <title>The Natural Products Discovery Center: Release of the First 8490 Sequenced Strains for Exploring Actinobacteria Biosynthetic Diversity.</title>
        <authorList>
            <person name="Kalkreuter E."/>
            <person name="Kautsar S.A."/>
            <person name="Yang D."/>
            <person name="Bader C.D."/>
            <person name="Teijaro C.N."/>
            <person name="Fluegel L."/>
            <person name="Davis C.M."/>
            <person name="Simpson J.R."/>
            <person name="Lauterbach L."/>
            <person name="Steele A.D."/>
            <person name="Gui C."/>
            <person name="Meng S."/>
            <person name="Li G."/>
            <person name="Viehrig K."/>
            <person name="Ye F."/>
            <person name="Su P."/>
            <person name="Kiefer A.F."/>
            <person name="Nichols A."/>
            <person name="Cepeda A.J."/>
            <person name="Yan W."/>
            <person name="Fan B."/>
            <person name="Jiang Y."/>
            <person name="Adhikari A."/>
            <person name="Zheng C.-J."/>
            <person name="Schuster L."/>
            <person name="Cowan T.M."/>
            <person name="Smanski M.J."/>
            <person name="Chevrette M.G."/>
            <person name="De Carvalho L.P.S."/>
            <person name="Shen B."/>
        </authorList>
    </citation>
    <scope>NUCLEOTIDE SEQUENCE [LARGE SCALE GENOMIC DNA]</scope>
    <source>
        <strain evidence="8 9">NPDC002173</strain>
    </source>
</reference>
<keyword evidence="1 5" id="KW-0597">Phosphoprotein</keyword>
<accession>A0ABW6SMG8</accession>
<dbReference type="SUPFAM" id="SSF52172">
    <property type="entry name" value="CheY-like"/>
    <property type="match status" value="1"/>
</dbReference>
<keyword evidence="4" id="KW-0804">Transcription</keyword>
<dbReference type="InterPro" id="IPR039420">
    <property type="entry name" value="WalR-like"/>
</dbReference>
<keyword evidence="3" id="KW-0238">DNA-binding</keyword>
<keyword evidence="2" id="KW-0805">Transcription regulation</keyword>
<dbReference type="InterPro" id="IPR000792">
    <property type="entry name" value="Tscrpt_reg_LuxR_C"/>
</dbReference>
<evidence type="ECO:0000256" key="2">
    <source>
        <dbReference type="ARBA" id="ARBA00023015"/>
    </source>
</evidence>
<dbReference type="EMBL" id="JBIASD010000005">
    <property type="protein sequence ID" value="MFF3666078.1"/>
    <property type="molecule type" value="Genomic_DNA"/>
</dbReference>
<dbReference type="PROSITE" id="PS50043">
    <property type="entry name" value="HTH_LUXR_2"/>
    <property type="match status" value="1"/>
</dbReference>
<dbReference type="SUPFAM" id="SSF46894">
    <property type="entry name" value="C-terminal effector domain of the bipartite response regulators"/>
    <property type="match status" value="1"/>
</dbReference>
<organism evidence="8 9">
    <name type="scientific">Microtetraspora malaysiensis</name>
    <dbReference type="NCBI Taxonomy" id="161358"/>
    <lineage>
        <taxon>Bacteria</taxon>
        <taxon>Bacillati</taxon>
        <taxon>Actinomycetota</taxon>
        <taxon>Actinomycetes</taxon>
        <taxon>Streptosporangiales</taxon>
        <taxon>Streptosporangiaceae</taxon>
        <taxon>Microtetraspora</taxon>
    </lineage>
</organism>
<dbReference type="PANTHER" id="PTHR43214">
    <property type="entry name" value="TWO-COMPONENT RESPONSE REGULATOR"/>
    <property type="match status" value="1"/>
</dbReference>
<evidence type="ECO:0000313" key="9">
    <source>
        <dbReference type="Proteomes" id="UP001602013"/>
    </source>
</evidence>
<dbReference type="Proteomes" id="UP001602013">
    <property type="component" value="Unassembled WGS sequence"/>
</dbReference>
<dbReference type="PROSITE" id="PS00622">
    <property type="entry name" value="HTH_LUXR_1"/>
    <property type="match status" value="1"/>
</dbReference>
<evidence type="ECO:0000256" key="4">
    <source>
        <dbReference type="ARBA" id="ARBA00023163"/>
    </source>
</evidence>
<feature type="domain" description="Response regulatory" evidence="7">
    <location>
        <begin position="3"/>
        <end position="118"/>
    </location>
</feature>
<dbReference type="Pfam" id="PF00072">
    <property type="entry name" value="Response_reg"/>
    <property type="match status" value="1"/>
</dbReference>
<evidence type="ECO:0000256" key="1">
    <source>
        <dbReference type="ARBA" id="ARBA00022553"/>
    </source>
</evidence>
<keyword evidence="9" id="KW-1185">Reference proteome</keyword>
<evidence type="ECO:0000259" key="6">
    <source>
        <dbReference type="PROSITE" id="PS50043"/>
    </source>
</evidence>
<dbReference type="RefSeq" id="WP_169806721.1">
    <property type="nucleotide sequence ID" value="NZ_BBYJ01000040.1"/>
</dbReference>
<dbReference type="PROSITE" id="PS50110">
    <property type="entry name" value="RESPONSE_REGULATORY"/>
    <property type="match status" value="1"/>
</dbReference>
<dbReference type="CDD" id="cd17535">
    <property type="entry name" value="REC_NarL-like"/>
    <property type="match status" value="1"/>
</dbReference>
<protein>
    <submittedName>
        <fullName evidence="8">Response regulator</fullName>
    </submittedName>
</protein>
<feature type="domain" description="HTH luxR-type" evidence="6">
    <location>
        <begin position="146"/>
        <end position="211"/>
    </location>
</feature>
<dbReference type="PANTHER" id="PTHR43214:SF24">
    <property type="entry name" value="TRANSCRIPTIONAL REGULATORY PROTEIN NARL-RELATED"/>
    <property type="match status" value="1"/>
</dbReference>
<evidence type="ECO:0000259" key="7">
    <source>
        <dbReference type="PROSITE" id="PS50110"/>
    </source>
</evidence>
<dbReference type="InterPro" id="IPR016032">
    <property type="entry name" value="Sig_transdc_resp-reg_C-effctor"/>
</dbReference>
<evidence type="ECO:0000256" key="5">
    <source>
        <dbReference type="PROSITE-ProRule" id="PRU00169"/>
    </source>
</evidence>
<dbReference type="InterPro" id="IPR001789">
    <property type="entry name" value="Sig_transdc_resp-reg_receiver"/>
</dbReference>
<proteinExistence type="predicted"/>
<comment type="caution">
    <text evidence="8">The sequence shown here is derived from an EMBL/GenBank/DDBJ whole genome shotgun (WGS) entry which is preliminary data.</text>
</comment>
<evidence type="ECO:0000256" key="3">
    <source>
        <dbReference type="ARBA" id="ARBA00023125"/>
    </source>
</evidence>
<dbReference type="InterPro" id="IPR058245">
    <property type="entry name" value="NreC/VraR/RcsB-like_REC"/>
</dbReference>
<feature type="modified residue" description="4-aspartylphosphate" evidence="5">
    <location>
        <position position="54"/>
    </location>
</feature>
<dbReference type="Pfam" id="PF00196">
    <property type="entry name" value="GerE"/>
    <property type="match status" value="1"/>
</dbReference>
<dbReference type="InterPro" id="IPR011006">
    <property type="entry name" value="CheY-like_superfamily"/>
</dbReference>